<feature type="compositionally biased region" description="Basic and acidic residues" evidence="1">
    <location>
        <begin position="74"/>
        <end position="100"/>
    </location>
</feature>
<dbReference type="AlphaFoldDB" id="A0A4Z2HY41"/>
<feature type="region of interest" description="Disordered" evidence="1">
    <location>
        <begin position="60"/>
        <end position="107"/>
    </location>
</feature>
<accession>A0A4Z2HY41</accession>
<comment type="caution">
    <text evidence="2">The sequence shown here is derived from an EMBL/GenBank/DDBJ whole genome shotgun (WGS) entry which is preliminary data.</text>
</comment>
<gene>
    <name evidence="2" type="ORF">EYF80_019920</name>
</gene>
<evidence type="ECO:0000313" key="2">
    <source>
        <dbReference type="EMBL" id="TNN69852.1"/>
    </source>
</evidence>
<sequence length="107" mass="12296">MLFRPQDVSKSIVQLEPDDYATISVVPFTLRASIWASCWQHCPQSGCSLVRLNSPSRSQELHSRLLEKPSPLHASDDRSAPYADSWREEGKDETHTERMQRRTSLKQ</sequence>
<proteinExistence type="predicted"/>
<protein>
    <submittedName>
        <fullName evidence="2">Uncharacterized protein</fullName>
    </submittedName>
</protein>
<evidence type="ECO:0000256" key="1">
    <source>
        <dbReference type="SAM" id="MobiDB-lite"/>
    </source>
</evidence>
<reference evidence="2 3" key="1">
    <citation type="submission" date="2019-03" db="EMBL/GenBank/DDBJ databases">
        <title>First draft genome of Liparis tanakae, snailfish: a comprehensive survey of snailfish specific genes.</title>
        <authorList>
            <person name="Kim W."/>
            <person name="Song I."/>
            <person name="Jeong J.-H."/>
            <person name="Kim D."/>
            <person name="Kim S."/>
            <person name="Ryu S."/>
            <person name="Song J.Y."/>
            <person name="Lee S.K."/>
        </authorList>
    </citation>
    <scope>NUCLEOTIDE SEQUENCE [LARGE SCALE GENOMIC DNA]</scope>
    <source>
        <tissue evidence="2">Muscle</tissue>
    </source>
</reference>
<dbReference type="Proteomes" id="UP000314294">
    <property type="component" value="Unassembled WGS sequence"/>
</dbReference>
<evidence type="ECO:0000313" key="3">
    <source>
        <dbReference type="Proteomes" id="UP000314294"/>
    </source>
</evidence>
<dbReference type="EMBL" id="SRLO01000170">
    <property type="protein sequence ID" value="TNN69852.1"/>
    <property type="molecule type" value="Genomic_DNA"/>
</dbReference>
<organism evidence="2 3">
    <name type="scientific">Liparis tanakae</name>
    <name type="common">Tanaka's snailfish</name>
    <dbReference type="NCBI Taxonomy" id="230148"/>
    <lineage>
        <taxon>Eukaryota</taxon>
        <taxon>Metazoa</taxon>
        <taxon>Chordata</taxon>
        <taxon>Craniata</taxon>
        <taxon>Vertebrata</taxon>
        <taxon>Euteleostomi</taxon>
        <taxon>Actinopterygii</taxon>
        <taxon>Neopterygii</taxon>
        <taxon>Teleostei</taxon>
        <taxon>Neoteleostei</taxon>
        <taxon>Acanthomorphata</taxon>
        <taxon>Eupercaria</taxon>
        <taxon>Perciformes</taxon>
        <taxon>Cottioidei</taxon>
        <taxon>Cottales</taxon>
        <taxon>Liparidae</taxon>
        <taxon>Liparis</taxon>
    </lineage>
</organism>
<name>A0A4Z2HY41_9TELE</name>
<keyword evidence="3" id="KW-1185">Reference proteome</keyword>